<reference evidence="9 10" key="1">
    <citation type="submission" date="2024-05" db="EMBL/GenBank/DDBJ databases">
        <authorList>
            <person name="Wallberg A."/>
        </authorList>
    </citation>
    <scope>NUCLEOTIDE SEQUENCE [LARGE SCALE GENOMIC DNA]</scope>
</reference>
<dbReference type="PANTHER" id="PTHR43028">
    <property type="entry name" value="3'(2'),5'-BISPHOSPHATE NUCLEOTIDASE 1"/>
    <property type="match status" value="1"/>
</dbReference>
<evidence type="ECO:0000256" key="2">
    <source>
        <dbReference type="ARBA" id="ARBA00022671"/>
    </source>
</evidence>
<comment type="similarity">
    <text evidence="1">Belongs to the inositol monophosphatase superfamily.</text>
</comment>
<dbReference type="Gene3D" id="3.30.540.10">
    <property type="entry name" value="Fructose-1,6-Bisphosphatase, subunit A, domain 1"/>
    <property type="match status" value="1"/>
</dbReference>
<evidence type="ECO:0000313" key="9">
    <source>
        <dbReference type="EMBL" id="CAL4091665.1"/>
    </source>
</evidence>
<dbReference type="InterPro" id="IPR050725">
    <property type="entry name" value="CysQ/Inositol_MonoPase"/>
</dbReference>
<feature type="binding site" evidence="8">
    <location>
        <position position="156"/>
    </location>
    <ligand>
        <name>Mg(2+)</name>
        <dbReference type="ChEBI" id="CHEBI:18420"/>
        <label>1</label>
        <note>catalytic</note>
    </ligand>
</feature>
<evidence type="ECO:0000256" key="7">
    <source>
        <dbReference type="ARBA" id="ARBA00044519"/>
    </source>
</evidence>
<dbReference type="Proteomes" id="UP001497623">
    <property type="component" value="Unassembled WGS sequence"/>
</dbReference>
<dbReference type="SUPFAM" id="SSF56655">
    <property type="entry name" value="Carbohydrate phosphatase"/>
    <property type="match status" value="1"/>
</dbReference>
<feature type="binding site" evidence="8">
    <location>
        <position position="154"/>
    </location>
    <ligand>
        <name>Mg(2+)</name>
        <dbReference type="ChEBI" id="CHEBI:18420"/>
        <label>1</label>
        <note>catalytic</note>
    </ligand>
</feature>
<dbReference type="Pfam" id="PF00459">
    <property type="entry name" value="Inositol_P"/>
    <property type="match status" value="1"/>
</dbReference>
<dbReference type="PANTHER" id="PTHR43028:SF3">
    <property type="entry name" value="INOSITOL POLYPHOSPHATE 1-PHOSPHATASE"/>
    <property type="match status" value="1"/>
</dbReference>
<sequence length="397" mass="43672">MTELFRTLINFSERAGEIARSIRKEPTLFSLLVEEKGEEEKNIKFAQDFKTLSDVLIQEALRHHIEQMYPSLGPHVHGEESAEFTNTLGENITVRVCETQEQTANLLAKVLDGNMEAASLLAAVVHSEVTAQIDEELIAKIPELPVDNLGIWIDPIDSTAEYVKGNNGNEEGGLFHSGLPCVTVLIGLFHRDTGLPIGGVVNQPFANYCQEKTKWVGEVFWGASYNSSNVFSLPTLSVGKGSTSDKPLVILSSSEDKSLQEELSKSFQVFYSTGAGYKGLSVVMGMAAAYLCTKGSTYRWDTCAPHSILLAQGGGIVNLQLIKKHTDDQCITKEDLESCQIRYHQVNPGATAANKLWNNNEGFIAYQDPQLLTNLLQAIKDPPQEPPSLPAPERLFF</sequence>
<keyword evidence="10" id="KW-1185">Reference proteome</keyword>
<comment type="catalytic activity">
    <reaction evidence="5">
        <text>1D-myo-inositol 1,3,4-trisphosphate + H2O = 1D-myo-inositol 3,4-bisphosphate + phosphate</text>
        <dbReference type="Rhea" id="RHEA:70319"/>
        <dbReference type="ChEBI" id="CHEBI:15377"/>
        <dbReference type="ChEBI" id="CHEBI:43474"/>
        <dbReference type="ChEBI" id="CHEBI:58414"/>
        <dbReference type="ChEBI" id="CHEBI:83241"/>
    </reaction>
    <physiologicalReaction direction="left-to-right" evidence="5">
        <dbReference type="Rhea" id="RHEA:70320"/>
    </physiologicalReaction>
</comment>
<name>A0AAV2QQZ7_MEGNR</name>
<protein>
    <recommendedName>
        <fullName evidence="7">inositol-1,4-bisphosphate 1-phosphatase</fullName>
        <ecNumber evidence="7">3.1.3.57</ecNumber>
    </recommendedName>
</protein>
<keyword evidence="3 8" id="KW-0479">Metal-binding</keyword>
<dbReference type="EMBL" id="CAXKWB010008608">
    <property type="protein sequence ID" value="CAL4091665.1"/>
    <property type="molecule type" value="Genomic_DNA"/>
</dbReference>
<dbReference type="InterPro" id="IPR044897">
    <property type="entry name" value="INPP1_dom_1"/>
</dbReference>
<comment type="cofactor">
    <cofactor evidence="8">
        <name>Mg(2+)</name>
        <dbReference type="ChEBI" id="CHEBI:18420"/>
    </cofactor>
</comment>
<evidence type="ECO:0000256" key="3">
    <source>
        <dbReference type="ARBA" id="ARBA00022723"/>
    </source>
</evidence>
<gene>
    <name evidence="9" type="ORF">MNOR_LOCUS14398</name>
</gene>
<evidence type="ECO:0000256" key="1">
    <source>
        <dbReference type="ARBA" id="ARBA00009759"/>
    </source>
</evidence>
<dbReference type="GO" id="GO:0004441">
    <property type="term" value="F:inositol-1,4-bisphosphate 1-phosphatase activity"/>
    <property type="evidence" value="ECO:0007669"/>
    <property type="project" value="UniProtKB-EC"/>
</dbReference>
<comment type="catalytic activity">
    <reaction evidence="6">
        <text>1D-myo-inositol 1,4-bisphosphate + H2O = 1D-myo-inositol 4-phosphate + phosphate</text>
        <dbReference type="Rhea" id="RHEA:15553"/>
        <dbReference type="ChEBI" id="CHEBI:15377"/>
        <dbReference type="ChEBI" id="CHEBI:43474"/>
        <dbReference type="ChEBI" id="CHEBI:58282"/>
        <dbReference type="ChEBI" id="CHEBI:58469"/>
        <dbReference type="EC" id="3.1.3.57"/>
    </reaction>
    <physiologicalReaction direction="left-to-right" evidence="6">
        <dbReference type="Rhea" id="RHEA:15554"/>
    </physiologicalReaction>
</comment>
<evidence type="ECO:0000256" key="4">
    <source>
        <dbReference type="ARBA" id="ARBA00022842"/>
    </source>
</evidence>
<organism evidence="9 10">
    <name type="scientific">Meganyctiphanes norvegica</name>
    <name type="common">Northern krill</name>
    <name type="synonym">Thysanopoda norvegica</name>
    <dbReference type="NCBI Taxonomy" id="48144"/>
    <lineage>
        <taxon>Eukaryota</taxon>
        <taxon>Metazoa</taxon>
        <taxon>Ecdysozoa</taxon>
        <taxon>Arthropoda</taxon>
        <taxon>Crustacea</taxon>
        <taxon>Multicrustacea</taxon>
        <taxon>Malacostraca</taxon>
        <taxon>Eumalacostraca</taxon>
        <taxon>Eucarida</taxon>
        <taxon>Euphausiacea</taxon>
        <taxon>Euphausiidae</taxon>
        <taxon>Meganyctiphanes</taxon>
    </lineage>
</organism>
<dbReference type="Gene3D" id="4.10.460.10">
    <property type="entry name" value="Inositol Polyphosphate 1-phosphatase, domain 1"/>
    <property type="match status" value="1"/>
</dbReference>
<dbReference type="Gene3D" id="3.40.190.80">
    <property type="match status" value="1"/>
</dbReference>
<dbReference type="GO" id="GO:0046872">
    <property type="term" value="F:metal ion binding"/>
    <property type="evidence" value="ECO:0007669"/>
    <property type="project" value="UniProtKB-KW"/>
</dbReference>
<feature type="binding site" evidence="8">
    <location>
        <position position="157"/>
    </location>
    <ligand>
        <name>Mg(2+)</name>
        <dbReference type="ChEBI" id="CHEBI:18420"/>
        <label>1</label>
        <note>catalytic</note>
    </ligand>
</feature>
<dbReference type="AlphaFoldDB" id="A0AAV2QQZ7"/>
<dbReference type="PROSITE" id="PS00629">
    <property type="entry name" value="IMP_1"/>
    <property type="match status" value="1"/>
</dbReference>
<comment type="caution">
    <text evidence="9">The sequence shown here is derived from an EMBL/GenBank/DDBJ whole genome shotgun (WGS) entry which is preliminary data.</text>
</comment>
<evidence type="ECO:0000256" key="6">
    <source>
        <dbReference type="ARBA" id="ARBA00044478"/>
    </source>
</evidence>
<feature type="binding site" evidence="8">
    <location>
        <position position="79"/>
    </location>
    <ligand>
        <name>Mg(2+)</name>
        <dbReference type="ChEBI" id="CHEBI:18420"/>
        <label>1</label>
        <note>catalytic</note>
    </ligand>
</feature>
<dbReference type="EC" id="3.1.3.57" evidence="7"/>
<dbReference type="InterPro" id="IPR020583">
    <property type="entry name" value="Inositol_monoP_metal-BS"/>
</dbReference>
<evidence type="ECO:0000256" key="5">
    <source>
        <dbReference type="ARBA" id="ARBA00044465"/>
    </source>
</evidence>
<evidence type="ECO:0000256" key="8">
    <source>
        <dbReference type="PIRSR" id="PIRSR600760-2"/>
    </source>
</evidence>
<feature type="binding site" evidence="8">
    <location>
        <position position="301"/>
    </location>
    <ligand>
        <name>Mg(2+)</name>
        <dbReference type="ChEBI" id="CHEBI:18420"/>
        <label>1</label>
        <note>catalytic</note>
    </ligand>
</feature>
<evidence type="ECO:0000313" key="10">
    <source>
        <dbReference type="Proteomes" id="UP001497623"/>
    </source>
</evidence>
<keyword evidence="4 8" id="KW-0460">Magnesium</keyword>
<dbReference type="FunFam" id="4.10.460.10:FF:000001">
    <property type="entry name" value="Inositol polyphosphate 1-phosphatase"/>
    <property type="match status" value="1"/>
</dbReference>
<accession>A0AAV2QQZ7</accession>
<keyword evidence="2" id="KW-0452">Lithium</keyword>
<feature type="non-terminal residue" evidence="9">
    <location>
        <position position="397"/>
    </location>
</feature>
<proteinExistence type="inferred from homology"/>
<dbReference type="InterPro" id="IPR000760">
    <property type="entry name" value="Inositol_monophosphatase-like"/>
</dbReference>